<reference evidence="9 10" key="1">
    <citation type="submission" date="2018-01" db="EMBL/GenBank/DDBJ databases">
        <title>The whole genome sequencing and assembly of Paenibacillus chitinolyticus KCCM 41400 strain.</title>
        <authorList>
            <person name="Kim J.-Y."/>
            <person name="Park M.-K."/>
            <person name="Lee Y.-J."/>
            <person name="Yi H."/>
            <person name="Bahn Y.-S."/>
            <person name="Kim J.F."/>
            <person name="Lee D.-W."/>
        </authorList>
    </citation>
    <scope>NUCLEOTIDE SEQUENCE [LARGE SCALE GENOMIC DNA]</scope>
    <source>
        <strain evidence="9 10">KCCM 41400</strain>
    </source>
</reference>
<dbReference type="EMBL" id="CP026520">
    <property type="protein sequence ID" value="QAV17091.1"/>
    <property type="molecule type" value="Genomic_DNA"/>
</dbReference>
<organism evidence="9 10">
    <name type="scientific">Paenibacillus chitinolyticus</name>
    <dbReference type="NCBI Taxonomy" id="79263"/>
    <lineage>
        <taxon>Bacteria</taxon>
        <taxon>Bacillati</taxon>
        <taxon>Bacillota</taxon>
        <taxon>Bacilli</taxon>
        <taxon>Bacillales</taxon>
        <taxon>Paenibacillaceae</taxon>
        <taxon>Paenibacillus</taxon>
    </lineage>
</organism>
<gene>
    <name evidence="8" type="ORF">M5X16_24335</name>
    <name evidence="9" type="ORF">PC41400_05100</name>
</gene>
<dbReference type="InterPro" id="IPR051401">
    <property type="entry name" value="GtrA_CellWall_Glycosyl"/>
</dbReference>
<feature type="transmembrane region" description="Helical" evidence="6">
    <location>
        <begin position="102"/>
        <end position="123"/>
    </location>
</feature>
<reference evidence="8 11" key="2">
    <citation type="submission" date="2022-05" db="EMBL/GenBank/DDBJ databases">
        <title>Genome Sequencing of Bee-Associated Microbes.</title>
        <authorList>
            <person name="Dunlap C."/>
        </authorList>
    </citation>
    <scope>NUCLEOTIDE SEQUENCE [LARGE SCALE GENOMIC DNA]</scope>
    <source>
        <strain evidence="8 11">NRRL B-23120</strain>
    </source>
</reference>
<evidence type="ECO:0000256" key="3">
    <source>
        <dbReference type="ARBA" id="ARBA00022692"/>
    </source>
</evidence>
<protein>
    <submittedName>
        <fullName evidence="9">GtrA family protein</fullName>
    </submittedName>
</protein>
<evidence type="ECO:0000313" key="8">
    <source>
        <dbReference type="EMBL" id="MCY9598890.1"/>
    </source>
</evidence>
<keyword evidence="5 6" id="KW-0472">Membrane</keyword>
<feature type="transmembrane region" description="Helical" evidence="6">
    <location>
        <begin position="41"/>
        <end position="60"/>
    </location>
</feature>
<evidence type="ECO:0000256" key="6">
    <source>
        <dbReference type="SAM" id="Phobius"/>
    </source>
</evidence>
<comment type="subcellular location">
    <subcellularLocation>
        <location evidence="1">Membrane</location>
        <topology evidence="1">Multi-pass membrane protein</topology>
    </subcellularLocation>
</comment>
<dbReference type="GO" id="GO:0005886">
    <property type="term" value="C:plasma membrane"/>
    <property type="evidence" value="ECO:0007669"/>
    <property type="project" value="TreeGrafter"/>
</dbReference>
<dbReference type="RefSeq" id="WP_042234015.1">
    <property type="nucleotide sequence ID" value="NZ_CP026520.1"/>
</dbReference>
<evidence type="ECO:0000256" key="1">
    <source>
        <dbReference type="ARBA" id="ARBA00004141"/>
    </source>
</evidence>
<evidence type="ECO:0000313" key="10">
    <source>
        <dbReference type="Proteomes" id="UP000288943"/>
    </source>
</evidence>
<evidence type="ECO:0000313" key="11">
    <source>
        <dbReference type="Proteomes" id="UP001527202"/>
    </source>
</evidence>
<name>A0A410WRY3_9BACL</name>
<evidence type="ECO:0000313" key="9">
    <source>
        <dbReference type="EMBL" id="QAV17091.1"/>
    </source>
</evidence>
<dbReference type="EMBL" id="JAMDMJ010000035">
    <property type="protein sequence ID" value="MCY9598890.1"/>
    <property type="molecule type" value="Genomic_DNA"/>
</dbReference>
<feature type="transmembrane region" description="Helical" evidence="6">
    <location>
        <begin position="12"/>
        <end position="35"/>
    </location>
</feature>
<dbReference type="Pfam" id="PF04138">
    <property type="entry name" value="GtrA_DPMS_TM"/>
    <property type="match status" value="1"/>
</dbReference>
<dbReference type="GO" id="GO:0000271">
    <property type="term" value="P:polysaccharide biosynthetic process"/>
    <property type="evidence" value="ECO:0007669"/>
    <property type="project" value="InterPro"/>
</dbReference>
<dbReference type="KEGG" id="pchi:PC41400_05100"/>
<proteinExistence type="inferred from homology"/>
<dbReference type="InterPro" id="IPR007267">
    <property type="entry name" value="GtrA_DPMS_TM"/>
</dbReference>
<evidence type="ECO:0000256" key="5">
    <source>
        <dbReference type="ARBA" id="ARBA00023136"/>
    </source>
</evidence>
<keyword evidence="3 6" id="KW-0812">Transmembrane</keyword>
<comment type="similarity">
    <text evidence="2">Belongs to the GtrA family.</text>
</comment>
<accession>A0A410WRY3</accession>
<dbReference type="OrthoDB" id="2666802at2"/>
<dbReference type="Proteomes" id="UP000288943">
    <property type="component" value="Chromosome"/>
</dbReference>
<keyword evidence="11" id="KW-1185">Reference proteome</keyword>
<sequence>MNLKNRFFSAEFIRFGIVGVFNTLHHYLWFFVFGVFLNYDFANVFAFIISMIGSFYLNCYFTYKVRPTFKKFIKFPLVYLVQIIMAYLIPKIGVEIFNVKEIFVPLLTSFSIPVVFLLSRYILKKEEKKIMKL</sequence>
<evidence type="ECO:0000256" key="2">
    <source>
        <dbReference type="ARBA" id="ARBA00009399"/>
    </source>
</evidence>
<feature type="domain" description="GtrA/DPMS transmembrane" evidence="7">
    <location>
        <begin position="14"/>
        <end position="122"/>
    </location>
</feature>
<dbReference type="GeneID" id="95374190"/>
<dbReference type="PANTHER" id="PTHR38459">
    <property type="entry name" value="PROPHAGE BACTOPRENOL-LINKED GLUCOSE TRANSLOCASE HOMOLOG"/>
    <property type="match status" value="1"/>
</dbReference>
<keyword evidence="4 6" id="KW-1133">Transmembrane helix</keyword>
<feature type="transmembrane region" description="Helical" evidence="6">
    <location>
        <begin position="72"/>
        <end position="90"/>
    </location>
</feature>
<evidence type="ECO:0000256" key="4">
    <source>
        <dbReference type="ARBA" id="ARBA00022989"/>
    </source>
</evidence>
<evidence type="ECO:0000259" key="7">
    <source>
        <dbReference type="Pfam" id="PF04138"/>
    </source>
</evidence>
<dbReference type="AlphaFoldDB" id="A0A410WRY3"/>
<dbReference type="PANTHER" id="PTHR38459:SF1">
    <property type="entry name" value="PROPHAGE BACTOPRENOL-LINKED GLUCOSE TRANSLOCASE HOMOLOG"/>
    <property type="match status" value="1"/>
</dbReference>
<dbReference type="Proteomes" id="UP001527202">
    <property type="component" value="Unassembled WGS sequence"/>
</dbReference>